<dbReference type="EMBL" id="HBJA01031779">
    <property type="protein sequence ID" value="CAE0799440.1"/>
    <property type="molecule type" value="Transcribed_RNA"/>
</dbReference>
<organism evidence="1">
    <name type="scientific">Eutreptiella gymnastica</name>
    <dbReference type="NCBI Taxonomy" id="73025"/>
    <lineage>
        <taxon>Eukaryota</taxon>
        <taxon>Discoba</taxon>
        <taxon>Euglenozoa</taxon>
        <taxon>Euglenida</taxon>
        <taxon>Spirocuta</taxon>
        <taxon>Euglenophyceae</taxon>
        <taxon>Eutreptiales</taxon>
        <taxon>Eutreptiaceae</taxon>
        <taxon>Eutreptiella</taxon>
    </lineage>
</organism>
<protein>
    <submittedName>
        <fullName evidence="1">Uncharacterized protein</fullName>
    </submittedName>
</protein>
<gene>
    <name evidence="1" type="ORF">EGYM00163_LOCUS10561</name>
</gene>
<reference evidence="1" key="1">
    <citation type="submission" date="2021-01" db="EMBL/GenBank/DDBJ databases">
        <authorList>
            <person name="Corre E."/>
            <person name="Pelletier E."/>
            <person name="Niang G."/>
            <person name="Scheremetjew M."/>
            <person name="Finn R."/>
            <person name="Kale V."/>
            <person name="Holt S."/>
            <person name="Cochrane G."/>
            <person name="Meng A."/>
            <person name="Brown T."/>
            <person name="Cohen L."/>
        </authorList>
    </citation>
    <scope>NUCLEOTIDE SEQUENCE</scope>
    <source>
        <strain evidence="1">CCMP1594</strain>
    </source>
</reference>
<proteinExistence type="predicted"/>
<sequence length="121" mass="13030">MTKTGPLPLESCCCIGFLAGHIGYWLHVRVIMKCAADALRDTHKALTSAGSPKRIGTKVSDHACHTCHICSALQLCLVPRSAVRCNYVLSPETFGVCNALEIKGLRCIMQNGARGASSYRP</sequence>
<evidence type="ECO:0000313" key="1">
    <source>
        <dbReference type="EMBL" id="CAE0799440.1"/>
    </source>
</evidence>
<dbReference type="AlphaFoldDB" id="A0A7S4CK65"/>
<name>A0A7S4CK65_9EUGL</name>
<accession>A0A7S4CK65</accession>